<organism evidence="3 4">
    <name type="scientific">Phreatobacter cathodiphilus</name>
    <dbReference type="NCBI Taxonomy" id="1868589"/>
    <lineage>
        <taxon>Bacteria</taxon>
        <taxon>Pseudomonadati</taxon>
        <taxon>Pseudomonadota</taxon>
        <taxon>Alphaproteobacteria</taxon>
        <taxon>Hyphomicrobiales</taxon>
        <taxon>Phreatobacteraceae</taxon>
        <taxon>Phreatobacter</taxon>
    </lineage>
</organism>
<keyword evidence="4" id="KW-1185">Reference proteome</keyword>
<feature type="chain" id="PRO_5015726743" description="DUF2059 domain-containing protein" evidence="1">
    <location>
        <begin position="23"/>
        <end position="183"/>
    </location>
</feature>
<accession>A0A2S0NDM7</accession>
<dbReference type="Pfam" id="PF09832">
    <property type="entry name" value="DUF2059"/>
    <property type="match status" value="1"/>
</dbReference>
<dbReference type="RefSeq" id="WP_106749620.1">
    <property type="nucleotide sequence ID" value="NZ_CP027668.1"/>
</dbReference>
<dbReference type="KEGG" id="phr:C6569_15110"/>
<dbReference type="AlphaFoldDB" id="A0A2S0NDM7"/>
<gene>
    <name evidence="3" type="ORF">C6569_15110</name>
</gene>
<evidence type="ECO:0000313" key="3">
    <source>
        <dbReference type="EMBL" id="AVO46279.1"/>
    </source>
</evidence>
<keyword evidence="1" id="KW-0732">Signal</keyword>
<proteinExistence type="predicted"/>
<name>A0A2S0NDM7_9HYPH</name>
<evidence type="ECO:0000313" key="4">
    <source>
        <dbReference type="Proteomes" id="UP000237889"/>
    </source>
</evidence>
<sequence>MFARSFAAALAASALIATAATAQTQRPPAPLAQAAPQAPAAAPMPPADQVALARQVVELSGASSSFENVIPAFVEQAKSLFLPTNPDLGRQFNEVGDQLKAEFQPRVNELIQGIAVAYAQRFTMEELRRIQAFYQSADGQKLVRTIPSIMEETFGRSQQWSQVVTRDIVARFREEFAKRGIRL</sequence>
<dbReference type="Proteomes" id="UP000237889">
    <property type="component" value="Chromosome"/>
</dbReference>
<feature type="signal peptide" evidence="1">
    <location>
        <begin position="1"/>
        <end position="22"/>
    </location>
</feature>
<evidence type="ECO:0000256" key="1">
    <source>
        <dbReference type="SAM" id="SignalP"/>
    </source>
</evidence>
<dbReference type="EMBL" id="CP027668">
    <property type="protein sequence ID" value="AVO46279.1"/>
    <property type="molecule type" value="Genomic_DNA"/>
</dbReference>
<feature type="domain" description="DUF2059" evidence="2">
    <location>
        <begin position="109"/>
        <end position="166"/>
    </location>
</feature>
<protein>
    <recommendedName>
        <fullName evidence="2">DUF2059 domain-containing protein</fullName>
    </recommendedName>
</protein>
<reference evidence="3 4" key="1">
    <citation type="submission" date="2018-03" db="EMBL/GenBank/DDBJ databases">
        <title>Genome sequencing of Phreatobacter sp.</title>
        <authorList>
            <person name="Kim S.-J."/>
            <person name="Heo J."/>
            <person name="Kwon S.-W."/>
        </authorList>
    </citation>
    <scope>NUCLEOTIDE SEQUENCE [LARGE SCALE GENOMIC DNA]</scope>
    <source>
        <strain evidence="3 4">S-12</strain>
    </source>
</reference>
<evidence type="ECO:0000259" key="2">
    <source>
        <dbReference type="Pfam" id="PF09832"/>
    </source>
</evidence>
<dbReference type="OrthoDB" id="5327699at2"/>
<dbReference type="InterPro" id="IPR018637">
    <property type="entry name" value="DUF2059"/>
</dbReference>